<accession>A0ABQ3WZ85</accession>
<evidence type="ECO:0000259" key="1">
    <source>
        <dbReference type="Pfam" id="PF00668"/>
    </source>
</evidence>
<protein>
    <recommendedName>
        <fullName evidence="1">Condensation domain-containing protein</fullName>
    </recommendedName>
</protein>
<evidence type="ECO:0000313" key="2">
    <source>
        <dbReference type="EMBL" id="GID51606.1"/>
    </source>
</evidence>
<dbReference type="Proteomes" id="UP000612282">
    <property type="component" value="Unassembled WGS sequence"/>
</dbReference>
<dbReference type="Pfam" id="PF00668">
    <property type="entry name" value="Condensation"/>
    <property type="match status" value="1"/>
</dbReference>
<evidence type="ECO:0000313" key="3">
    <source>
        <dbReference type="Proteomes" id="UP000612282"/>
    </source>
</evidence>
<reference evidence="2 3" key="1">
    <citation type="submission" date="2021-01" db="EMBL/GenBank/DDBJ databases">
        <title>Whole genome shotgun sequence of Actinoplanes couchii NBRC 106145.</title>
        <authorList>
            <person name="Komaki H."/>
            <person name="Tamura T."/>
        </authorList>
    </citation>
    <scope>NUCLEOTIDE SEQUENCE [LARGE SCALE GENOMIC DNA]</scope>
    <source>
        <strain evidence="2 3">NBRC 106145</strain>
    </source>
</reference>
<comment type="caution">
    <text evidence="2">The sequence shown here is derived from an EMBL/GenBank/DDBJ whole genome shotgun (WGS) entry which is preliminary data.</text>
</comment>
<dbReference type="Gene3D" id="3.30.559.10">
    <property type="entry name" value="Chloramphenicol acetyltransferase-like domain"/>
    <property type="match status" value="1"/>
</dbReference>
<gene>
    <name evidence="2" type="ORF">Aco03nite_000100</name>
</gene>
<sequence>MGIEGVGLPGAQQYHWAKYWLTAREERWRNNVRSVVPVPDGVSTEQLIEALRRLIAAHETLRTVYPRGVRTVLPGDEPRVEIRDVTSEPDISWAPGHFDELLRTPFDLETEPQARFSLAVADGKPRWLFFVFHHIAIDTFGVLAFQRHLAGVLDGSTPAARQPADGAFPAAGERANDKVLDYLRGIAGRFPASAVPLAVGSPRQPEIRQATLDSGSGEEIRRMARRFAVPESAVVLGFYAAAMCRVTGNRRNVIRASSANRFRPEEVDHVGCVAQTLPILLTPPLDASVPQLLGYAKRALTPLYRFGRYDYFRAREQMLRARFSAGVDTDAMLAFNYVDRSAERRSFREIAEQEALITGPEGKVVFTPLEVDTTDRFGLFVRRSADRFTLTVRWDATLLGAEFVEDFLIGLHDLIFRAAAQPGLFVNDLLAAAPLPTLPTAGEWITRDGCRISLDDTAALLADCPAVTSCRVADEAGRLTGYVTGAVDPFTLRSYMAARLHEWPAVVVPDHFVVQGADVGDGRSGPPFPAADPPAKALEAALAAVAPDAGWSGASSYVGAGGPLASIGAVIDVLRGNGFTGLRYADLFGLTPPAELVERLGDA</sequence>
<dbReference type="Gene3D" id="3.30.559.30">
    <property type="entry name" value="Nonribosomal peptide synthetase, condensation domain"/>
    <property type="match status" value="1"/>
</dbReference>
<feature type="domain" description="Condensation" evidence="1">
    <location>
        <begin position="31"/>
        <end position="428"/>
    </location>
</feature>
<organism evidence="2 3">
    <name type="scientific">Actinoplanes couchii</name>
    <dbReference type="NCBI Taxonomy" id="403638"/>
    <lineage>
        <taxon>Bacteria</taxon>
        <taxon>Bacillati</taxon>
        <taxon>Actinomycetota</taxon>
        <taxon>Actinomycetes</taxon>
        <taxon>Micromonosporales</taxon>
        <taxon>Micromonosporaceae</taxon>
        <taxon>Actinoplanes</taxon>
    </lineage>
</organism>
<dbReference type="SUPFAM" id="SSF52777">
    <property type="entry name" value="CoA-dependent acyltransferases"/>
    <property type="match status" value="2"/>
</dbReference>
<dbReference type="InterPro" id="IPR023213">
    <property type="entry name" value="CAT-like_dom_sf"/>
</dbReference>
<keyword evidence="3" id="KW-1185">Reference proteome</keyword>
<dbReference type="InterPro" id="IPR001242">
    <property type="entry name" value="Condensation_dom"/>
</dbReference>
<name>A0ABQ3WZ85_9ACTN</name>
<dbReference type="EMBL" id="BOMG01000002">
    <property type="protein sequence ID" value="GID51606.1"/>
    <property type="molecule type" value="Genomic_DNA"/>
</dbReference>
<proteinExistence type="predicted"/>